<name>G7CB47_MYCT3</name>
<feature type="compositionally biased region" description="Low complexity" evidence="1">
    <location>
        <begin position="1"/>
        <end position="15"/>
    </location>
</feature>
<protein>
    <submittedName>
        <fullName evidence="2">Uncharacterized protein</fullName>
    </submittedName>
</protein>
<dbReference type="Proteomes" id="UP000004915">
    <property type="component" value="Unassembled WGS sequence"/>
</dbReference>
<sequence>MSVVAASRAAASASATGPGGGVRGGGARVDPPGEDGHVGRLLRRGVGQGRQKPGAHRAEHRCGGGQRQHRHRRGDGVEFGGLPDTGPAEAVDDLGVGAHAKYDGAPRGSVPGRICARRTPRL</sequence>
<dbReference type="EMBL" id="AGVE01000007">
    <property type="protein sequence ID" value="EHI14773.1"/>
    <property type="molecule type" value="Genomic_DNA"/>
</dbReference>
<accession>G7CB47</accession>
<comment type="caution">
    <text evidence="2">The sequence shown here is derived from an EMBL/GenBank/DDBJ whole genome shotgun (WGS) entry which is preliminary data.</text>
</comment>
<gene>
    <name evidence="2" type="ORF">KEK_00945</name>
</gene>
<evidence type="ECO:0000256" key="1">
    <source>
        <dbReference type="SAM" id="MobiDB-lite"/>
    </source>
</evidence>
<reference evidence="2 3" key="1">
    <citation type="submission" date="2011-11" db="EMBL/GenBank/DDBJ databases">
        <authorList>
            <consortium name="Tuberculosis Structural Genomics Consortium"/>
            <person name="Ioerger T.R."/>
        </authorList>
    </citation>
    <scope>NUCLEOTIDE SEQUENCE [LARGE SCALE GENOMIC DNA]</scope>
    <source>
        <strain evidence="3">ATCC 19527 / DSM 44167 / CIP 105390 / JCM 6362 / NCTC 10409 / 316</strain>
    </source>
</reference>
<feature type="region of interest" description="Disordered" evidence="1">
    <location>
        <begin position="1"/>
        <end position="122"/>
    </location>
</feature>
<keyword evidence="3" id="KW-1185">Reference proteome</keyword>
<feature type="compositionally biased region" description="Gly residues" evidence="1">
    <location>
        <begin position="17"/>
        <end position="27"/>
    </location>
</feature>
<dbReference type="AlphaFoldDB" id="G7CB47"/>
<organism evidence="2 3">
    <name type="scientific">Mycolicibacterium thermoresistibile (strain ATCC 19527 / DSM 44167 / CIP 105390 / JCM 6362 / NCTC 10409 / 316)</name>
    <name type="common">Mycobacterium thermoresistibile</name>
    <dbReference type="NCBI Taxonomy" id="1078020"/>
    <lineage>
        <taxon>Bacteria</taxon>
        <taxon>Bacillati</taxon>
        <taxon>Actinomycetota</taxon>
        <taxon>Actinomycetes</taxon>
        <taxon>Mycobacteriales</taxon>
        <taxon>Mycobacteriaceae</taxon>
        <taxon>Mycolicibacterium</taxon>
    </lineage>
</organism>
<evidence type="ECO:0000313" key="3">
    <source>
        <dbReference type="Proteomes" id="UP000004915"/>
    </source>
</evidence>
<proteinExistence type="predicted"/>
<evidence type="ECO:0000313" key="2">
    <source>
        <dbReference type="EMBL" id="EHI14773.1"/>
    </source>
</evidence>
<dbReference type="PATRIC" id="fig|1078020.3.peg.184"/>